<feature type="compositionally biased region" description="Basic and acidic residues" evidence="10">
    <location>
        <begin position="289"/>
        <end position="298"/>
    </location>
</feature>
<evidence type="ECO:0000256" key="5">
    <source>
        <dbReference type="ARBA" id="ARBA00023136"/>
    </source>
</evidence>
<protein>
    <recommendedName>
        <fullName evidence="9">4,4'-diaponeurosporenoate glycosyltransferase</fullName>
    </recommendedName>
</protein>
<organism evidence="12 13">
    <name type="scientific">Paractinoplanes pyxinae</name>
    <dbReference type="NCBI Taxonomy" id="2997416"/>
    <lineage>
        <taxon>Bacteria</taxon>
        <taxon>Bacillati</taxon>
        <taxon>Actinomycetota</taxon>
        <taxon>Actinomycetes</taxon>
        <taxon>Micromonosporales</taxon>
        <taxon>Micromonosporaceae</taxon>
        <taxon>Paractinoplanes</taxon>
    </lineage>
</organism>
<dbReference type="RefSeq" id="WP_267562172.1">
    <property type="nucleotide sequence ID" value="NZ_JAPNTZ010000003.1"/>
</dbReference>
<dbReference type="PANTHER" id="PTHR43646:SF2">
    <property type="entry name" value="GLYCOSYLTRANSFERASE 2-LIKE DOMAIN-CONTAINING PROTEIN"/>
    <property type="match status" value="1"/>
</dbReference>
<keyword evidence="5" id="KW-0472">Membrane</keyword>
<evidence type="ECO:0000313" key="13">
    <source>
        <dbReference type="Proteomes" id="UP001151002"/>
    </source>
</evidence>
<keyword evidence="4 12" id="KW-0808">Transferase</keyword>
<feature type="domain" description="Glycosyltransferase 2-like" evidence="11">
    <location>
        <begin position="4"/>
        <end position="126"/>
    </location>
</feature>
<evidence type="ECO:0000256" key="6">
    <source>
        <dbReference type="ARBA" id="ARBA00037281"/>
    </source>
</evidence>
<comment type="function">
    <text evidence="6">Catalyzes the glycosylation of 4,4'-diaponeurosporenoate, i.e. the esterification of glucose at the C1'' position with the carboxyl group of 4,4'-diaponeurosporenic acid, to form glycosyl-4,4'-diaponeurosporenoate. This is a step in the biosynthesis of staphyloxanthin, an orange pigment present in most staphylococci strains.</text>
</comment>
<evidence type="ECO:0000256" key="2">
    <source>
        <dbReference type="ARBA" id="ARBA00022475"/>
    </source>
</evidence>
<comment type="similarity">
    <text evidence="8">Belongs to the glycosyltransferase 2 family. CrtQ subfamily.</text>
</comment>
<dbReference type="Pfam" id="PF00535">
    <property type="entry name" value="Glycos_transf_2"/>
    <property type="match status" value="1"/>
</dbReference>
<evidence type="ECO:0000256" key="7">
    <source>
        <dbReference type="ARBA" id="ARBA00037904"/>
    </source>
</evidence>
<evidence type="ECO:0000256" key="1">
    <source>
        <dbReference type="ARBA" id="ARBA00004236"/>
    </source>
</evidence>
<dbReference type="Proteomes" id="UP001151002">
    <property type="component" value="Unassembled WGS sequence"/>
</dbReference>
<sequence>MRISVIVPAFNEEAGIRATLSALTDSPDSGPDIEILVAANGCIDRTADVARGFGVRVLEIATPSKTAALNAADEVATGDVRVYLDADVPASPSLVRQLAEAVGRPGTEAAVPRPAVDASGSTWPVRAFYAVNARLPVFRGRLFGRGVIAVSSRARSRFDRFPAITADDMFLDAVVAPAEKTEIDISVRVAAPRTTGDLIRRVARARDGNAEFERYIGANPGVVAAPAEADSTSWLRDVVLRRPWLAPAAVVYVAVVLLAERKRRSPSWDVRSGWGRAAQPVRVPAPRSPADDTDKVAP</sequence>
<accession>A0ABT4AXQ6</accession>
<keyword evidence="3 12" id="KW-0328">Glycosyltransferase</keyword>
<name>A0ABT4AXQ6_9ACTN</name>
<evidence type="ECO:0000256" key="3">
    <source>
        <dbReference type="ARBA" id="ARBA00022676"/>
    </source>
</evidence>
<dbReference type="PANTHER" id="PTHR43646">
    <property type="entry name" value="GLYCOSYLTRANSFERASE"/>
    <property type="match status" value="1"/>
</dbReference>
<feature type="region of interest" description="Disordered" evidence="10">
    <location>
        <begin position="268"/>
        <end position="298"/>
    </location>
</feature>
<comment type="caution">
    <text evidence="12">The sequence shown here is derived from an EMBL/GenBank/DDBJ whole genome shotgun (WGS) entry which is preliminary data.</text>
</comment>
<evidence type="ECO:0000256" key="10">
    <source>
        <dbReference type="SAM" id="MobiDB-lite"/>
    </source>
</evidence>
<dbReference type="GO" id="GO:0016757">
    <property type="term" value="F:glycosyltransferase activity"/>
    <property type="evidence" value="ECO:0007669"/>
    <property type="project" value="UniProtKB-KW"/>
</dbReference>
<dbReference type="SUPFAM" id="SSF53448">
    <property type="entry name" value="Nucleotide-diphospho-sugar transferases"/>
    <property type="match status" value="1"/>
</dbReference>
<evidence type="ECO:0000313" key="12">
    <source>
        <dbReference type="EMBL" id="MCY1138195.1"/>
    </source>
</evidence>
<gene>
    <name evidence="12" type="ORF">OWR29_09315</name>
</gene>
<dbReference type="InterPro" id="IPR001173">
    <property type="entry name" value="Glyco_trans_2-like"/>
</dbReference>
<evidence type="ECO:0000256" key="9">
    <source>
        <dbReference type="ARBA" id="ARBA00040345"/>
    </source>
</evidence>
<evidence type="ECO:0000256" key="8">
    <source>
        <dbReference type="ARBA" id="ARBA00038120"/>
    </source>
</evidence>
<keyword evidence="2" id="KW-1003">Cell membrane</keyword>
<evidence type="ECO:0000259" key="11">
    <source>
        <dbReference type="Pfam" id="PF00535"/>
    </source>
</evidence>
<proteinExistence type="inferred from homology"/>
<comment type="pathway">
    <text evidence="7">Carotenoid biosynthesis; staphyloxanthin biosynthesis; staphyloxanthin from farnesyl diphosphate: step 4/5.</text>
</comment>
<comment type="subcellular location">
    <subcellularLocation>
        <location evidence="1">Cell membrane</location>
    </subcellularLocation>
</comment>
<keyword evidence="13" id="KW-1185">Reference proteome</keyword>
<dbReference type="InterPro" id="IPR029044">
    <property type="entry name" value="Nucleotide-diphossugar_trans"/>
</dbReference>
<reference evidence="12" key="1">
    <citation type="submission" date="2022-11" db="EMBL/GenBank/DDBJ databases">
        <authorList>
            <person name="Somphong A."/>
            <person name="Phongsopitanun W."/>
        </authorList>
    </citation>
    <scope>NUCLEOTIDE SEQUENCE</scope>
    <source>
        <strain evidence="12">Pm04-4</strain>
    </source>
</reference>
<evidence type="ECO:0000256" key="4">
    <source>
        <dbReference type="ARBA" id="ARBA00022679"/>
    </source>
</evidence>
<dbReference type="Gene3D" id="3.90.550.10">
    <property type="entry name" value="Spore Coat Polysaccharide Biosynthesis Protein SpsA, Chain A"/>
    <property type="match status" value="1"/>
</dbReference>
<dbReference type="EMBL" id="JAPNTZ010000003">
    <property type="protein sequence ID" value="MCY1138195.1"/>
    <property type="molecule type" value="Genomic_DNA"/>
</dbReference>